<dbReference type="EMBL" id="BBYR01000039">
    <property type="protein sequence ID" value="GAP36924.1"/>
    <property type="molecule type" value="Genomic_DNA"/>
</dbReference>
<reference evidence="2 3" key="2">
    <citation type="journal article" date="2016" name="Science">
        <title>A bacterium that degrades and assimilates poly(ethylene terephthalate).</title>
        <authorList>
            <person name="Yoshida S."/>
            <person name="Hiraga K."/>
            <person name="Takehana T."/>
            <person name="Taniguchi I."/>
            <person name="Yamaji H."/>
            <person name="Maeda Y."/>
            <person name="Toyohara K."/>
            <person name="Miyamoto K."/>
            <person name="Kimura Y."/>
            <person name="Oda K."/>
        </authorList>
    </citation>
    <scope>NUCLEOTIDE SEQUENCE [LARGE SCALE GENOMIC DNA]</scope>
    <source>
        <strain evidence="3">NBRC 110686 / TISTR 2288 / 201-F6</strain>
    </source>
</reference>
<feature type="region of interest" description="Disordered" evidence="1">
    <location>
        <begin position="1"/>
        <end position="65"/>
    </location>
</feature>
<sequence>MGRRNGCSSATRHPSSGSLPGNKHAIGIPCSPGPFPGLPGPAACGLTHAPRPSAATGSHSAPREL</sequence>
<gene>
    <name evidence="2" type="ORF">ISF6_2764</name>
</gene>
<reference evidence="3" key="1">
    <citation type="submission" date="2015-07" db="EMBL/GenBank/DDBJ databases">
        <title>Discovery of a poly(ethylene terephthalate assimilation.</title>
        <authorList>
            <person name="Yoshida S."/>
            <person name="Hiraga K."/>
            <person name="Takehana T."/>
            <person name="Taniguchi I."/>
            <person name="Yamaji H."/>
            <person name="Maeda Y."/>
            <person name="Toyohara K."/>
            <person name="Miyamoto K."/>
            <person name="Kimura Y."/>
            <person name="Oda K."/>
        </authorList>
    </citation>
    <scope>NUCLEOTIDE SEQUENCE [LARGE SCALE GENOMIC DNA]</scope>
    <source>
        <strain evidence="3">NBRC 110686 / TISTR 2288 / 201-F6</strain>
    </source>
</reference>
<evidence type="ECO:0000256" key="1">
    <source>
        <dbReference type="SAM" id="MobiDB-lite"/>
    </source>
</evidence>
<evidence type="ECO:0000313" key="2">
    <source>
        <dbReference type="EMBL" id="GAP36924.1"/>
    </source>
</evidence>
<organism evidence="2 3">
    <name type="scientific">Piscinibacter sakaiensis</name>
    <name type="common">Ideonella sakaiensis</name>
    <dbReference type="NCBI Taxonomy" id="1547922"/>
    <lineage>
        <taxon>Bacteria</taxon>
        <taxon>Pseudomonadati</taxon>
        <taxon>Pseudomonadota</taxon>
        <taxon>Betaproteobacteria</taxon>
        <taxon>Burkholderiales</taxon>
        <taxon>Sphaerotilaceae</taxon>
        <taxon>Piscinibacter</taxon>
    </lineage>
</organism>
<dbReference type="Proteomes" id="UP000037660">
    <property type="component" value="Unassembled WGS sequence"/>
</dbReference>
<dbReference type="AlphaFoldDB" id="A0A0K8P319"/>
<proteinExistence type="predicted"/>
<name>A0A0K8P319_PISS1</name>
<keyword evidence="3" id="KW-1185">Reference proteome</keyword>
<protein>
    <submittedName>
        <fullName evidence="2">Uncharacterized protein</fullName>
    </submittedName>
</protein>
<feature type="compositionally biased region" description="Polar residues" evidence="1">
    <location>
        <begin position="1"/>
        <end position="19"/>
    </location>
</feature>
<accession>A0A0K8P319</accession>
<comment type="caution">
    <text evidence="2">The sequence shown here is derived from an EMBL/GenBank/DDBJ whole genome shotgun (WGS) entry which is preliminary data.</text>
</comment>
<evidence type="ECO:0000313" key="3">
    <source>
        <dbReference type="Proteomes" id="UP000037660"/>
    </source>
</evidence>